<dbReference type="GO" id="GO:0015421">
    <property type="term" value="F:ABC-type oligopeptide transporter activity"/>
    <property type="evidence" value="ECO:0007669"/>
    <property type="project" value="TreeGrafter"/>
</dbReference>
<reference evidence="12 13" key="1">
    <citation type="submission" date="2018-10" db="EMBL/GenBank/DDBJ databases">
        <title>Falsibacillus sp. genome draft.</title>
        <authorList>
            <person name="Shi S."/>
        </authorList>
    </citation>
    <scope>NUCLEOTIDE SEQUENCE [LARGE SCALE GENOMIC DNA]</scope>
    <source>
        <strain evidence="12 13">GY 10110</strain>
    </source>
</reference>
<dbReference type="PROSITE" id="PS50929">
    <property type="entry name" value="ABC_TM1F"/>
    <property type="match status" value="1"/>
</dbReference>
<keyword evidence="5" id="KW-0547">Nucleotide-binding</keyword>
<organism evidence="12 13">
    <name type="scientific">Falsibacillus albus</name>
    <dbReference type="NCBI Taxonomy" id="2478915"/>
    <lineage>
        <taxon>Bacteria</taxon>
        <taxon>Bacillati</taxon>
        <taxon>Bacillota</taxon>
        <taxon>Bacilli</taxon>
        <taxon>Bacillales</taxon>
        <taxon>Bacillaceae</taxon>
        <taxon>Falsibacillus</taxon>
    </lineage>
</organism>
<feature type="transmembrane region" description="Helical" evidence="9">
    <location>
        <begin position="180"/>
        <end position="203"/>
    </location>
</feature>
<name>A0A3L7K0H6_9BACI</name>
<evidence type="ECO:0000256" key="7">
    <source>
        <dbReference type="ARBA" id="ARBA00022989"/>
    </source>
</evidence>
<dbReference type="SMART" id="SM00382">
    <property type="entry name" value="AAA"/>
    <property type="match status" value="1"/>
</dbReference>
<keyword evidence="2" id="KW-0813">Transport</keyword>
<keyword evidence="13" id="KW-1185">Reference proteome</keyword>
<protein>
    <submittedName>
        <fullName evidence="12">ABC transporter ATP-binding protein</fullName>
    </submittedName>
</protein>
<dbReference type="Gene3D" id="1.20.1560.10">
    <property type="entry name" value="ABC transporter type 1, transmembrane domain"/>
    <property type="match status" value="1"/>
</dbReference>
<dbReference type="InterPro" id="IPR011527">
    <property type="entry name" value="ABC1_TM_dom"/>
</dbReference>
<feature type="transmembrane region" description="Helical" evidence="9">
    <location>
        <begin position="292"/>
        <end position="310"/>
    </location>
</feature>
<dbReference type="PROSITE" id="PS50893">
    <property type="entry name" value="ABC_TRANSPORTER_2"/>
    <property type="match status" value="1"/>
</dbReference>
<comment type="caution">
    <text evidence="12">The sequence shown here is derived from an EMBL/GenBank/DDBJ whole genome shotgun (WGS) entry which is preliminary data.</text>
</comment>
<evidence type="ECO:0000259" key="11">
    <source>
        <dbReference type="PROSITE" id="PS50929"/>
    </source>
</evidence>
<dbReference type="InterPro" id="IPR017871">
    <property type="entry name" value="ABC_transporter-like_CS"/>
</dbReference>
<feature type="transmembrane region" description="Helical" evidence="9">
    <location>
        <begin position="157"/>
        <end position="174"/>
    </location>
</feature>
<feature type="domain" description="ABC transporter" evidence="10">
    <location>
        <begin position="358"/>
        <end position="592"/>
    </location>
</feature>
<evidence type="ECO:0000313" key="12">
    <source>
        <dbReference type="EMBL" id="RLQ96270.1"/>
    </source>
</evidence>
<dbReference type="GO" id="GO:0016887">
    <property type="term" value="F:ATP hydrolysis activity"/>
    <property type="evidence" value="ECO:0007669"/>
    <property type="project" value="InterPro"/>
</dbReference>
<dbReference type="AlphaFoldDB" id="A0A3L7K0H6"/>
<keyword evidence="6 12" id="KW-0067">ATP-binding</keyword>
<dbReference type="InterPro" id="IPR039421">
    <property type="entry name" value="Type_1_exporter"/>
</dbReference>
<dbReference type="InterPro" id="IPR027417">
    <property type="entry name" value="P-loop_NTPase"/>
</dbReference>
<evidence type="ECO:0000256" key="5">
    <source>
        <dbReference type="ARBA" id="ARBA00022741"/>
    </source>
</evidence>
<evidence type="ECO:0000256" key="1">
    <source>
        <dbReference type="ARBA" id="ARBA00004651"/>
    </source>
</evidence>
<dbReference type="SUPFAM" id="SSF90123">
    <property type="entry name" value="ABC transporter transmembrane region"/>
    <property type="match status" value="1"/>
</dbReference>
<evidence type="ECO:0000256" key="6">
    <source>
        <dbReference type="ARBA" id="ARBA00022840"/>
    </source>
</evidence>
<dbReference type="OrthoDB" id="9770415at2"/>
<evidence type="ECO:0000256" key="3">
    <source>
        <dbReference type="ARBA" id="ARBA00022475"/>
    </source>
</evidence>
<dbReference type="GO" id="GO:0005524">
    <property type="term" value="F:ATP binding"/>
    <property type="evidence" value="ECO:0007669"/>
    <property type="project" value="UniProtKB-KW"/>
</dbReference>
<dbReference type="InterPro" id="IPR036640">
    <property type="entry name" value="ABC1_TM_sf"/>
</dbReference>
<dbReference type="Pfam" id="PF00664">
    <property type="entry name" value="ABC_membrane"/>
    <property type="match status" value="1"/>
</dbReference>
<keyword evidence="4 9" id="KW-0812">Transmembrane</keyword>
<keyword evidence="3" id="KW-1003">Cell membrane</keyword>
<accession>A0A3L7K0H6</accession>
<evidence type="ECO:0000256" key="9">
    <source>
        <dbReference type="SAM" id="Phobius"/>
    </source>
</evidence>
<evidence type="ECO:0000256" key="2">
    <source>
        <dbReference type="ARBA" id="ARBA00022448"/>
    </source>
</evidence>
<dbReference type="InterPro" id="IPR003593">
    <property type="entry name" value="AAA+_ATPase"/>
</dbReference>
<evidence type="ECO:0000256" key="4">
    <source>
        <dbReference type="ARBA" id="ARBA00022692"/>
    </source>
</evidence>
<evidence type="ECO:0000313" key="13">
    <source>
        <dbReference type="Proteomes" id="UP000276770"/>
    </source>
</evidence>
<keyword evidence="7 9" id="KW-1133">Transmembrane helix</keyword>
<dbReference type="FunFam" id="3.40.50.300:FF:000221">
    <property type="entry name" value="Multidrug ABC transporter ATP-binding protein"/>
    <property type="match status" value="1"/>
</dbReference>
<feature type="domain" description="ABC transmembrane type-1" evidence="11">
    <location>
        <begin position="44"/>
        <end position="324"/>
    </location>
</feature>
<sequence length="607" mass="68213">MDMVKRKNIASIIKSYLHLNSHDMKRTFFFLKPFIQNHWKAYSGLIILLGFDIFLTISFAWFFGQITDAALQGDFEKLKWLIPIGIVLIILSITTSFLDIIVENIATNGVKNELKKYLYSHLLRLPSPFTVNQQSGKLSSHFSNDIHHVNGLIGKQLIGLLRFPLIFLVVFIYLCQINTVLSLISVMIAPLALMSAILFGFLLKKNGRLIHELIADINNHLNETFFGLPIIRSFTLEKHMFNKLESQTDRLYQLECHNARLQGYYYAGGQLVSSITYLISVSLGAYYVSHSIMTVGALLTFINLVNHLVYPLTGMAGQWAGFQRSITALERIVNVLEEKPTCEKLPSHVAVHQIHTPIHLQNISFGYSEDDLLFQQFHLHAPAGKVTALVGPSGAGKSTIFNLLQGFYSPAKGYISIAGRSIGDYSISELRCSIAHVPQETFLFAGTIRDNLQIARPDVTEEEMEAAAKQAYIHDFILTLPNGYDTHIGERGLKLSGGERQRIAIARAILKDAPILLLDEPTSALDSETEHSVREALKTLMKDRTTIIIAHRLSTIQHADVIFVMDQGRIVQQGTHEQLLIEPGLYQRLCSKQFQADQLPELTLMTT</sequence>
<gene>
    <name evidence="12" type="ORF">D9X91_08265</name>
</gene>
<proteinExistence type="predicted"/>
<dbReference type="SUPFAM" id="SSF52540">
    <property type="entry name" value="P-loop containing nucleoside triphosphate hydrolases"/>
    <property type="match status" value="1"/>
</dbReference>
<feature type="transmembrane region" description="Helical" evidence="9">
    <location>
        <begin position="80"/>
        <end position="102"/>
    </location>
</feature>
<evidence type="ECO:0000259" key="10">
    <source>
        <dbReference type="PROSITE" id="PS50893"/>
    </source>
</evidence>
<dbReference type="PROSITE" id="PS00211">
    <property type="entry name" value="ABC_TRANSPORTER_1"/>
    <property type="match status" value="1"/>
</dbReference>
<dbReference type="CDD" id="cd07346">
    <property type="entry name" value="ABC_6TM_exporters"/>
    <property type="match status" value="1"/>
</dbReference>
<dbReference type="Gene3D" id="3.40.50.300">
    <property type="entry name" value="P-loop containing nucleotide triphosphate hydrolases"/>
    <property type="match status" value="1"/>
</dbReference>
<dbReference type="EMBL" id="RCVZ01000004">
    <property type="protein sequence ID" value="RLQ96270.1"/>
    <property type="molecule type" value="Genomic_DNA"/>
</dbReference>
<comment type="subcellular location">
    <subcellularLocation>
        <location evidence="1">Cell membrane</location>
        <topology evidence="1">Multi-pass membrane protein</topology>
    </subcellularLocation>
</comment>
<keyword evidence="8 9" id="KW-0472">Membrane</keyword>
<dbReference type="PANTHER" id="PTHR43394">
    <property type="entry name" value="ATP-DEPENDENT PERMEASE MDL1, MITOCHONDRIAL"/>
    <property type="match status" value="1"/>
</dbReference>
<dbReference type="Proteomes" id="UP000276770">
    <property type="component" value="Unassembled WGS sequence"/>
</dbReference>
<evidence type="ECO:0000256" key="8">
    <source>
        <dbReference type="ARBA" id="ARBA00023136"/>
    </source>
</evidence>
<dbReference type="PANTHER" id="PTHR43394:SF1">
    <property type="entry name" value="ATP-BINDING CASSETTE SUB-FAMILY B MEMBER 10, MITOCHONDRIAL"/>
    <property type="match status" value="1"/>
</dbReference>
<feature type="transmembrane region" description="Helical" evidence="9">
    <location>
        <begin position="41"/>
        <end position="64"/>
    </location>
</feature>
<dbReference type="InterPro" id="IPR003439">
    <property type="entry name" value="ABC_transporter-like_ATP-bd"/>
</dbReference>
<dbReference type="Pfam" id="PF00005">
    <property type="entry name" value="ABC_tran"/>
    <property type="match status" value="1"/>
</dbReference>
<dbReference type="GO" id="GO:0005886">
    <property type="term" value="C:plasma membrane"/>
    <property type="evidence" value="ECO:0007669"/>
    <property type="project" value="UniProtKB-SubCell"/>
</dbReference>